<keyword evidence="3" id="KW-1185">Reference proteome</keyword>
<dbReference type="InterPro" id="IPR010730">
    <property type="entry name" value="HET"/>
</dbReference>
<sequence>MFAAQVVPSNFHPGQVRIWLDYCKRYHKTLCRPSNSQLRGLKLIDCEALAIQDATDENHYVALSYVWGSASYYHCQVQDSSGRSLLPRSLAPVISDAISVTKALGFRYLWIDKFCIDQNDADTKHYQIQQMDAIYENSELTIIAAAGGDENHGLPGVGARSRTFQPTARVGEVKVVWTMRDPHYSIRSSKWFTRGWTFQEAVLSRRRLVFTEEQIYFECNAMNCFE</sequence>
<dbReference type="OrthoDB" id="5428863at2759"/>
<dbReference type="EMBL" id="KZ613531">
    <property type="protein sequence ID" value="PMD13413.1"/>
    <property type="molecule type" value="Genomic_DNA"/>
</dbReference>
<dbReference type="PANTHER" id="PTHR33112">
    <property type="entry name" value="DOMAIN PROTEIN, PUTATIVE-RELATED"/>
    <property type="match status" value="1"/>
</dbReference>
<organism evidence="2 3">
    <name type="scientific">Hyaloscypha hepaticicola</name>
    <dbReference type="NCBI Taxonomy" id="2082293"/>
    <lineage>
        <taxon>Eukaryota</taxon>
        <taxon>Fungi</taxon>
        <taxon>Dikarya</taxon>
        <taxon>Ascomycota</taxon>
        <taxon>Pezizomycotina</taxon>
        <taxon>Leotiomycetes</taxon>
        <taxon>Helotiales</taxon>
        <taxon>Hyaloscyphaceae</taxon>
        <taxon>Hyaloscypha</taxon>
    </lineage>
</organism>
<feature type="non-terminal residue" evidence="2">
    <location>
        <position position="226"/>
    </location>
</feature>
<proteinExistence type="predicted"/>
<reference evidence="2 3" key="1">
    <citation type="submission" date="2016-05" db="EMBL/GenBank/DDBJ databases">
        <title>A degradative enzymes factory behind the ericoid mycorrhizal symbiosis.</title>
        <authorList>
            <consortium name="DOE Joint Genome Institute"/>
            <person name="Martino E."/>
            <person name="Morin E."/>
            <person name="Grelet G."/>
            <person name="Kuo A."/>
            <person name="Kohler A."/>
            <person name="Daghino S."/>
            <person name="Barry K."/>
            <person name="Choi C."/>
            <person name="Cichocki N."/>
            <person name="Clum A."/>
            <person name="Copeland A."/>
            <person name="Hainaut M."/>
            <person name="Haridas S."/>
            <person name="Labutti K."/>
            <person name="Lindquist E."/>
            <person name="Lipzen A."/>
            <person name="Khouja H.-R."/>
            <person name="Murat C."/>
            <person name="Ohm R."/>
            <person name="Olson A."/>
            <person name="Spatafora J."/>
            <person name="Veneault-Fourrey C."/>
            <person name="Henrissat B."/>
            <person name="Grigoriev I."/>
            <person name="Martin F."/>
            <person name="Perotto S."/>
        </authorList>
    </citation>
    <scope>NUCLEOTIDE SEQUENCE [LARGE SCALE GENOMIC DNA]</scope>
    <source>
        <strain evidence="2 3">UAMH 7357</strain>
    </source>
</reference>
<evidence type="ECO:0000313" key="3">
    <source>
        <dbReference type="Proteomes" id="UP000235672"/>
    </source>
</evidence>
<evidence type="ECO:0000313" key="2">
    <source>
        <dbReference type="EMBL" id="PMD13413.1"/>
    </source>
</evidence>
<protein>
    <submittedName>
        <fullName evidence="2">HET-domain-containing protein</fullName>
    </submittedName>
</protein>
<dbReference type="STRING" id="1745343.A0A2J6PHD4"/>
<dbReference type="PANTHER" id="PTHR33112:SF1">
    <property type="entry name" value="HETEROKARYON INCOMPATIBILITY DOMAIN-CONTAINING PROTEIN"/>
    <property type="match status" value="1"/>
</dbReference>
<gene>
    <name evidence="2" type="ORF">NA56DRAFT_637751</name>
</gene>
<dbReference type="Proteomes" id="UP000235672">
    <property type="component" value="Unassembled WGS sequence"/>
</dbReference>
<feature type="domain" description="Heterokaryon incompatibility" evidence="1">
    <location>
        <begin position="60"/>
        <end position="200"/>
    </location>
</feature>
<evidence type="ECO:0000259" key="1">
    <source>
        <dbReference type="Pfam" id="PF06985"/>
    </source>
</evidence>
<accession>A0A2J6PHD4</accession>
<dbReference type="Pfam" id="PF06985">
    <property type="entry name" value="HET"/>
    <property type="match status" value="1"/>
</dbReference>
<name>A0A2J6PHD4_9HELO</name>
<dbReference type="AlphaFoldDB" id="A0A2J6PHD4"/>